<dbReference type="KEGG" id="buo:BRPE64_DCDS09680"/>
<keyword evidence="4" id="KW-1185">Reference proteome</keyword>
<dbReference type="Gene3D" id="2.30.130.110">
    <property type="match status" value="1"/>
</dbReference>
<dbReference type="Proteomes" id="UP000013966">
    <property type="component" value="Plasmid p1"/>
</dbReference>
<dbReference type="PATRIC" id="fig|758793.3.peg.6110"/>
<feature type="domain" description="SAF" evidence="2">
    <location>
        <begin position="56"/>
        <end position="134"/>
    </location>
</feature>
<dbReference type="InterPro" id="IPR044144">
    <property type="entry name" value="SAF_UxaA/GarD"/>
</dbReference>
<dbReference type="InterPro" id="IPR013974">
    <property type="entry name" value="SAF"/>
</dbReference>
<name>R4WTJ2_9BURK</name>
<organism evidence="3 4">
    <name type="scientific">Caballeronia insecticola</name>
    <dbReference type="NCBI Taxonomy" id="758793"/>
    <lineage>
        <taxon>Bacteria</taxon>
        <taxon>Pseudomonadati</taxon>
        <taxon>Pseudomonadota</taxon>
        <taxon>Betaproteobacteria</taxon>
        <taxon>Burkholderiales</taxon>
        <taxon>Burkholderiaceae</taxon>
        <taxon>Caballeronia</taxon>
    </lineage>
</organism>
<sequence length="138" mass="14849">MHFNGGGFDQRATDLINPVRRKEHMSYATAGASGAANKSGAGERKTIHIVLHEAKDTVGVAVVEGIRAGSQLNAWIMDEDEIVTVNAKQDIPIGHKVALKDMSVGDTVFKYGVDIGKVVAPITAGEHAHVHNIKTKRW</sequence>
<reference evidence="3 4" key="2">
    <citation type="journal article" date="2018" name="Int. J. Syst. Evol. Microbiol.">
        <title>Burkholderia insecticola sp. nov., a gut symbiotic bacterium of the bean bug Riptortus pedestris.</title>
        <authorList>
            <person name="Takeshita K."/>
            <person name="Tamaki H."/>
            <person name="Ohbayashi T."/>
            <person name="Meng X.-Y."/>
            <person name="Sone T."/>
            <person name="Mitani Y."/>
            <person name="Peeters C."/>
            <person name="Kikuchi Y."/>
            <person name="Vandamme P."/>
        </authorList>
    </citation>
    <scope>NUCLEOTIDE SEQUENCE [LARGE SCALE GENOMIC DNA]</scope>
    <source>
        <strain evidence="3">RPE64</strain>
        <plasmid evidence="3 4">p1</plasmid>
    </source>
</reference>
<dbReference type="GO" id="GO:0016829">
    <property type="term" value="F:lyase activity"/>
    <property type="evidence" value="ECO:0007669"/>
    <property type="project" value="UniProtKB-KW"/>
</dbReference>
<protein>
    <submittedName>
        <fullName evidence="3">D-galactarate dehydratase/Altronate hydrolase N-terminal</fullName>
    </submittedName>
</protein>
<evidence type="ECO:0000313" key="4">
    <source>
        <dbReference type="Proteomes" id="UP000013966"/>
    </source>
</evidence>
<keyword evidence="3" id="KW-0378">Hydrolase</keyword>
<accession>R4WTJ2</accession>
<dbReference type="SMART" id="SM00858">
    <property type="entry name" value="SAF"/>
    <property type="match status" value="1"/>
</dbReference>
<dbReference type="AlphaFoldDB" id="R4WTJ2"/>
<dbReference type="GO" id="GO:0016787">
    <property type="term" value="F:hydrolase activity"/>
    <property type="evidence" value="ECO:0007669"/>
    <property type="project" value="UniProtKB-KW"/>
</dbReference>
<proteinExistence type="predicted"/>
<dbReference type="HOGENOM" id="CLU_084161_2_0_4"/>
<keyword evidence="1" id="KW-0456">Lyase</keyword>
<geneLocation type="plasmid" evidence="3 4">
    <name>p1</name>
</geneLocation>
<dbReference type="EMBL" id="AP013061">
    <property type="protein sequence ID" value="BAN27904.1"/>
    <property type="molecule type" value="Genomic_DNA"/>
</dbReference>
<keyword evidence="3" id="KW-0614">Plasmid</keyword>
<dbReference type="CDD" id="cd11613">
    <property type="entry name" value="SAF_AH_GD"/>
    <property type="match status" value="1"/>
</dbReference>
<evidence type="ECO:0000259" key="2">
    <source>
        <dbReference type="SMART" id="SM00858"/>
    </source>
</evidence>
<gene>
    <name evidence="3" type="ORF">BRPE64_DCDS09680</name>
</gene>
<reference evidence="3 4" key="1">
    <citation type="journal article" date="2013" name="Genome Announc.">
        <title>Complete Genome Sequence of Burkholderia sp. Strain RPE64, Bacterial Symbiont of the Bean Bug Riptortus pedestris.</title>
        <authorList>
            <person name="Shibata T.F."/>
            <person name="Maeda T."/>
            <person name="Nikoh N."/>
            <person name="Yamaguchi K."/>
            <person name="Oshima K."/>
            <person name="Hattori M."/>
            <person name="Nishiyama T."/>
            <person name="Hasebe M."/>
            <person name="Fukatsu T."/>
            <person name="Kikuchi Y."/>
            <person name="Shigenobu S."/>
        </authorList>
    </citation>
    <scope>NUCLEOTIDE SEQUENCE [LARGE SCALE GENOMIC DNA]</scope>
    <source>
        <plasmid evidence="3 4">p1</plasmid>
    </source>
</reference>
<evidence type="ECO:0000256" key="1">
    <source>
        <dbReference type="ARBA" id="ARBA00023239"/>
    </source>
</evidence>
<evidence type="ECO:0000313" key="3">
    <source>
        <dbReference type="EMBL" id="BAN27904.1"/>
    </source>
</evidence>